<keyword evidence="6" id="KW-0813">Transport</keyword>
<dbReference type="OrthoDB" id="9784084at2"/>
<accession>A0A6N7PMX4</accession>
<dbReference type="Proteomes" id="UP000440224">
    <property type="component" value="Unassembled WGS sequence"/>
</dbReference>
<keyword evidence="4 7" id="KW-1133">Transmembrane helix</keyword>
<protein>
    <submittedName>
        <fullName evidence="9">MotA/TolQ/ExbB proton channel family protein</fullName>
    </submittedName>
</protein>
<evidence type="ECO:0000256" key="3">
    <source>
        <dbReference type="ARBA" id="ARBA00022692"/>
    </source>
</evidence>
<sequence>MRHLFMLASEGGEVGMWGAIKENPTFLVMNLVVSAIVVTVIIERSYFQLDRYRVNSKEFFAQIKKLVVAGNIDRAIKLCDAGDYPILQLVKAGLTQASKGADEIDAALSEKLSELKPAVEKRVALLWSLANIATLIGLIGTVSGLIKTFASISAPGLSAAVKQQMLSNGIAEAMYNTAFGLGIAVLCMIAHVMLHTRSKNIQHDLESTTERVFNLLTIAKPNF</sequence>
<comment type="caution">
    <text evidence="9">The sequence shown here is derived from an EMBL/GenBank/DDBJ whole genome shotgun (WGS) entry which is preliminary data.</text>
</comment>
<feature type="transmembrane region" description="Helical" evidence="7">
    <location>
        <begin position="26"/>
        <end position="47"/>
    </location>
</feature>
<dbReference type="PANTHER" id="PTHR30625:SF17">
    <property type="entry name" value="TOLQ-RELATED"/>
    <property type="match status" value="1"/>
</dbReference>
<evidence type="ECO:0000313" key="10">
    <source>
        <dbReference type="Proteomes" id="UP000440224"/>
    </source>
</evidence>
<keyword evidence="5 7" id="KW-0472">Membrane</keyword>
<evidence type="ECO:0000256" key="5">
    <source>
        <dbReference type="ARBA" id="ARBA00023136"/>
    </source>
</evidence>
<feature type="transmembrane region" description="Helical" evidence="7">
    <location>
        <begin position="173"/>
        <end position="194"/>
    </location>
</feature>
<evidence type="ECO:0000256" key="1">
    <source>
        <dbReference type="ARBA" id="ARBA00004651"/>
    </source>
</evidence>
<evidence type="ECO:0000256" key="7">
    <source>
        <dbReference type="SAM" id="Phobius"/>
    </source>
</evidence>
<evidence type="ECO:0000256" key="6">
    <source>
        <dbReference type="RuleBase" id="RU004057"/>
    </source>
</evidence>
<dbReference type="InterPro" id="IPR002898">
    <property type="entry name" value="MotA_ExbB_proton_chnl"/>
</dbReference>
<organism evidence="9 10">
    <name type="scientific">Polyangium spumosum</name>
    <dbReference type="NCBI Taxonomy" id="889282"/>
    <lineage>
        <taxon>Bacteria</taxon>
        <taxon>Pseudomonadati</taxon>
        <taxon>Myxococcota</taxon>
        <taxon>Polyangia</taxon>
        <taxon>Polyangiales</taxon>
        <taxon>Polyangiaceae</taxon>
        <taxon>Polyangium</taxon>
    </lineage>
</organism>
<keyword evidence="2" id="KW-1003">Cell membrane</keyword>
<dbReference type="PANTHER" id="PTHR30625">
    <property type="entry name" value="PROTEIN TOLQ"/>
    <property type="match status" value="1"/>
</dbReference>
<evidence type="ECO:0000256" key="4">
    <source>
        <dbReference type="ARBA" id="ARBA00022989"/>
    </source>
</evidence>
<name>A0A6N7PMX4_9BACT</name>
<gene>
    <name evidence="9" type="ORF">GF068_06840</name>
</gene>
<keyword evidence="3 7" id="KW-0812">Transmembrane</keyword>
<dbReference type="EMBL" id="WJIE01000002">
    <property type="protein sequence ID" value="MRG91640.1"/>
    <property type="molecule type" value="Genomic_DNA"/>
</dbReference>
<dbReference type="InterPro" id="IPR050790">
    <property type="entry name" value="ExbB/TolQ_transport"/>
</dbReference>
<evidence type="ECO:0000259" key="8">
    <source>
        <dbReference type="Pfam" id="PF01618"/>
    </source>
</evidence>
<proteinExistence type="inferred from homology"/>
<reference evidence="9 10" key="1">
    <citation type="submission" date="2019-10" db="EMBL/GenBank/DDBJ databases">
        <title>A soil myxobacterium in the family Polyangiaceae.</title>
        <authorList>
            <person name="Li Y."/>
            <person name="Wang J."/>
        </authorList>
    </citation>
    <scope>NUCLEOTIDE SEQUENCE [LARGE SCALE GENOMIC DNA]</scope>
    <source>
        <strain evidence="9 10">DSM 14734</strain>
    </source>
</reference>
<keyword evidence="6" id="KW-0653">Protein transport</keyword>
<comment type="similarity">
    <text evidence="6">Belongs to the exbB/tolQ family.</text>
</comment>
<dbReference type="GO" id="GO:0017038">
    <property type="term" value="P:protein import"/>
    <property type="evidence" value="ECO:0007669"/>
    <property type="project" value="TreeGrafter"/>
</dbReference>
<evidence type="ECO:0000313" key="9">
    <source>
        <dbReference type="EMBL" id="MRG91640.1"/>
    </source>
</evidence>
<dbReference type="GO" id="GO:0005886">
    <property type="term" value="C:plasma membrane"/>
    <property type="evidence" value="ECO:0007669"/>
    <property type="project" value="UniProtKB-SubCell"/>
</dbReference>
<dbReference type="Pfam" id="PF01618">
    <property type="entry name" value="MotA_ExbB"/>
    <property type="match status" value="1"/>
</dbReference>
<keyword evidence="10" id="KW-1185">Reference proteome</keyword>
<feature type="transmembrane region" description="Helical" evidence="7">
    <location>
        <begin position="123"/>
        <end position="146"/>
    </location>
</feature>
<comment type="subcellular location">
    <subcellularLocation>
        <location evidence="1">Cell membrane</location>
        <topology evidence="1">Multi-pass membrane protein</topology>
    </subcellularLocation>
    <subcellularLocation>
        <location evidence="6">Membrane</location>
        <topology evidence="6">Multi-pass membrane protein</topology>
    </subcellularLocation>
</comment>
<dbReference type="AlphaFoldDB" id="A0A6N7PMX4"/>
<feature type="domain" description="MotA/TolQ/ExbB proton channel" evidence="8">
    <location>
        <begin position="88"/>
        <end position="206"/>
    </location>
</feature>
<evidence type="ECO:0000256" key="2">
    <source>
        <dbReference type="ARBA" id="ARBA00022475"/>
    </source>
</evidence>